<dbReference type="Proteomes" id="UP000865968">
    <property type="component" value="Unassembled WGS sequence"/>
</dbReference>
<protein>
    <submittedName>
        <fullName evidence="1">Uncharacterized protein</fullName>
    </submittedName>
</protein>
<gene>
    <name evidence="1" type="ORF">I8608_002332</name>
</gene>
<accession>A0AAN5S0A6</accession>
<evidence type="ECO:0000313" key="2">
    <source>
        <dbReference type="Proteomes" id="UP000865968"/>
    </source>
</evidence>
<comment type="caution">
    <text evidence="1">The sequence shown here is derived from an EMBL/GenBank/DDBJ whole genome shotgun (WGS) entry which is preliminary data.</text>
</comment>
<organism evidence="1 2">
    <name type="scientific">Morganella morganii</name>
    <name type="common">Proteus morganii</name>
    <dbReference type="NCBI Taxonomy" id="582"/>
    <lineage>
        <taxon>Bacteria</taxon>
        <taxon>Pseudomonadati</taxon>
        <taxon>Pseudomonadota</taxon>
        <taxon>Gammaproteobacteria</taxon>
        <taxon>Enterobacterales</taxon>
        <taxon>Morganellaceae</taxon>
        <taxon>Morganella</taxon>
    </lineage>
</organism>
<evidence type="ECO:0000313" key="1">
    <source>
        <dbReference type="EMBL" id="HAT3809469.1"/>
    </source>
</evidence>
<name>A0AAN5S0A6_MORMO</name>
<dbReference type="RefSeq" id="WP_262881981.1">
    <property type="nucleotide sequence ID" value="NZ_JAHOAK010000003.1"/>
</dbReference>
<reference evidence="1" key="2">
    <citation type="submission" date="2020-10" db="EMBL/GenBank/DDBJ databases">
        <authorList>
            <consortium name="NCBI Pathogen Detection Project"/>
        </authorList>
    </citation>
    <scope>NUCLEOTIDE SEQUENCE</scope>
    <source>
        <strain evidence="1">Morganella morganii ARLG-3209</strain>
    </source>
</reference>
<dbReference type="EMBL" id="DACSWI010000006">
    <property type="protein sequence ID" value="HAT3809469.1"/>
    <property type="molecule type" value="Genomic_DNA"/>
</dbReference>
<reference evidence="1" key="1">
    <citation type="journal article" date="2018" name="Genome Biol.">
        <title>SKESA: strategic k-mer extension for scrupulous assemblies.</title>
        <authorList>
            <person name="Souvorov A."/>
            <person name="Agarwala R."/>
            <person name="Lipman D.J."/>
        </authorList>
    </citation>
    <scope>NUCLEOTIDE SEQUENCE</scope>
    <source>
        <strain evidence="1">Morganella morganii ARLG-3209</strain>
    </source>
</reference>
<dbReference type="AlphaFoldDB" id="A0AAN5S0A6"/>
<proteinExistence type="predicted"/>
<sequence length="96" mass="10340">MKLLARYMMESVSGAGNQDNIDNIKFINDLVLTAAIGASMTPTAPVVGAGTAVVGSLIHDGIKQLPVNVPIPVLVNPTQITPEQMEMYRNYFNSQH</sequence>